<evidence type="ECO:0000256" key="5">
    <source>
        <dbReference type="ARBA" id="ARBA00022747"/>
    </source>
</evidence>
<dbReference type="EC" id="2.1.1.37" evidence="1"/>
<evidence type="ECO:0000313" key="11">
    <source>
        <dbReference type="Proteomes" id="UP000028725"/>
    </source>
</evidence>
<dbReference type="PANTHER" id="PTHR10629:SF52">
    <property type="entry name" value="DNA (CYTOSINE-5)-METHYLTRANSFERASE 1"/>
    <property type="match status" value="1"/>
</dbReference>
<feature type="region of interest" description="Disordered" evidence="9">
    <location>
        <begin position="96"/>
        <end position="130"/>
    </location>
</feature>
<evidence type="ECO:0000313" key="10">
    <source>
        <dbReference type="EMBL" id="KFE69120.1"/>
    </source>
</evidence>
<dbReference type="Gene3D" id="3.40.50.150">
    <property type="entry name" value="Vaccinia Virus protein VP39"/>
    <property type="match status" value="1"/>
</dbReference>
<dbReference type="GO" id="GO:0003677">
    <property type="term" value="F:DNA binding"/>
    <property type="evidence" value="ECO:0007669"/>
    <property type="project" value="TreeGrafter"/>
</dbReference>
<dbReference type="PROSITE" id="PS51679">
    <property type="entry name" value="SAM_MT_C5"/>
    <property type="match status" value="1"/>
</dbReference>
<evidence type="ECO:0000256" key="9">
    <source>
        <dbReference type="SAM" id="MobiDB-lite"/>
    </source>
</evidence>
<feature type="compositionally biased region" description="Basic and acidic residues" evidence="9">
    <location>
        <begin position="549"/>
        <end position="558"/>
    </location>
</feature>
<dbReference type="PRINTS" id="PR00105">
    <property type="entry name" value="C5METTRFRASE"/>
</dbReference>
<comment type="catalytic activity">
    <reaction evidence="6">
        <text>a 2'-deoxycytidine in DNA + S-adenosyl-L-methionine = a 5-methyl-2'-deoxycytidine in DNA + S-adenosyl-L-homocysteine + H(+)</text>
        <dbReference type="Rhea" id="RHEA:13681"/>
        <dbReference type="Rhea" id="RHEA-COMP:11369"/>
        <dbReference type="Rhea" id="RHEA-COMP:11370"/>
        <dbReference type="ChEBI" id="CHEBI:15378"/>
        <dbReference type="ChEBI" id="CHEBI:57856"/>
        <dbReference type="ChEBI" id="CHEBI:59789"/>
        <dbReference type="ChEBI" id="CHEBI:85452"/>
        <dbReference type="ChEBI" id="CHEBI:85454"/>
        <dbReference type="EC" id="2.1.1.37"/>
    </reaction>
</comment>
<dbReference type="GO" id="GO:0003886">
    <property type="term" value="F:DNA (cytosine-5-)-methyltransferase activity"/>
    <property type="evidence" value="ECO:0007669"/>
    <property type="project" value="UniProtKB-EC"/>
</dbReference>
<reference evidence="10 11" key="1">
    <citation type="submission" date="2014-04" db="EMBL/GenBank/DDBJ databases">
        <title>Genome assembly of Hyalangium minutum DSM 14724.</title>
        <authorList>
            <person name="Sharma G."/>
            <person name="Subramanian S."/>
        </authorList>
    </citation>
    <scope>NUCLEOTIDE SEQUENCE [LARGE SCALE GENOMIC DNA]</scope>
    <source>
        <strain evidence="10 11">DSM 14724</strain>
    </source>
</reference>
<comment type="caution">
    <text evidence="10">The sequence shown here is derived from an EMBL/GenBank/DDBJ whole genome shotgun (WGS) entry which is preliminary data.</text>
</comment>
<name>A0A085WN57_9BACT</name>
<feature type="compositionally biased region" description="Basic and acidic residues" evidence="9">
    <location>
        <begin position="27"/>
        <end position="39"/>
    </location>
</feature>
<accession>A0A085WN57</accession>
<dbReference type="InterPro" id="IPR029063">
    <property type="entry name" value="SAM-dependent_MTases_sf"/>
</dbReference>
<dbReference type="GO" id="GO:0009307">
    <property type="term" value="P:DNA restriction-modification system"/>
    <property type="evidence" value="ECO:0007669"/>
    <property type="project" value="UniProtKB-KW"/>
</dbReference>
<dbReference type="GO" id="GO:0044027">
    <property type="term" value="P:negative regulation of gene expression via chromosomal CpG island methylation"/>
    <property type="evidence" value="ECO:0007669"/>
    <property type="project" value="TreeGrafter"/>
</dbReference>
<dbReference type="NCBIfam" id="TIGR00675">
    <property type="entry name" value="dcm"/>
    <property type="match status" value="1"/>
</dbReference>
<proteinExistence type="inferred from homology"/>
<dbReference type="STRING" id="394096.DB31_7022"/>
<feature type="active site" evidence="7">
    <location>
        <position position="283"/>
    </location>
</feature>
<evidence type="ECO:0000256" key="3">
    <source>
        <dbReference type="ARBA" id="ARBA00022679"/>
    </source>
</evidence>
<dbReference type="PATRIC" id="fig|394096.3.peg.3067"/>
<evidence type="ECO:0000256" key="1">
    <source>
        <dbReference type="ARBA" id="ARBA00011975"/>
    </source>
</evidence>
<evidence type="ECO:0000256" key="2">
    <source>
        <dbReference type="ARBA" id="ARBA00022603"/>
    </source>
</evidence>
<gene>
    <name evidence="10" type="ORF">DB31_7022</name>
</gene>
<dbReference type="GO" id="GO:0032259">
    <property type="term" value="P:methylation"/>
    <property type="evidence" value="ECO:0007669"/>
    <property type="project" value="UniProtKB-KW"/>
</dbReference>
<dbReference type="EMBL" id="JMCB01000005">
    <property type="protein sequence ID" value="KFE69120.1"/>
    <property type="molecule type" value="Genomic_DNA"/>
</dbReference>
<dbReference type="PANTHER" id="PTHR10629">
    <property type="entry name" value="CYTOSINE-SPECIFIC METHYLTRANSFERASE"/>
    <property type="match status" value="1"/>
</dbReference>
<dbReference type="Pfam" id="PF00145">
    <property type="entry name" value="DNA_methylase"/>
    <property type="match status" value="1"/>
</dbReference>
<evidence type="ECO:0000256" key="6">
    <source>
        <dbReference type="ARBA" id="ARBA00047422"/>
    </source>
</evidence>
<dbReference type="InterPro" id="IPR050390">
    <property type="entry name" value="C5-Methyltransferase"/>
</dbReference>
<keyword evidence="3 7" id="KW-0808">Transferase</keyword>
<organism evidence="10 11">
    <name type="scientific">Hyalangium minutum</name>
    <dbReference type="NCBI Taxonomy" id="394096"/>
    <lineage>
        <taxon>Bacteria</taxon>
        <taxon>Pseudomonadati</taxon>
        <taxon>Myxococcota</taxon>
        <taxon>Myxococcia</taxon>
        <taxon>Myxococcales</taxon>
        <taxon>Cystobacterineae</taxon>
        <taxon>Archangiaceae</taxon>
        <taxon>Hyalangium</taxon>
    </lineage>
</organism>
<keyword evidence="5" id="KW-0680">Restriction system</keyword>
<evidence type="ECO:0000256" key="4">
    <source>
        <dbReference type="ARBA" id="ARBA00022691"/>
    </source>
</evidence>
<dbReference type="Proteomes" id="UP000028725">
    <property type="component" value="Unassembled WGS sequence"/>
</dbReference>
<keyword evidence="11" id="KW-1185">Reference proteome</keyword>
<dbReference type="InterPro" id="IPR001525">
    <property type="entry name" value="C5_MeTfrase"/>
</dbReference>
<feature type="compositionally biased region" description="Basic and acidic residues" evidence="9">
    <location>
        <begin position="63"/>
        <end position="73"/>
    </location>
</feature>
<keyword evidence="2 7" id="KW-0489">Methyltransferase</keyword>
<evidence type="ECO:0000256" key="7">
    <source>
        <dbReference type="PROSITE-ProRule" id="PRU01016"/>
    </source>
</evidence>
<sequence length="568" mass="62858">MFSKSNGPSLSLRHDAPVAKRPTFGSDLRKDLAADEGRAPARYQARTCGSAASLGGGSPLQALRERSSRDARYRQQDCTLGDLRERLLLARPSKLPAGDIAEEKPGVLEDQVSEQPRPGCSQSARTQGPRLQGLRGMAVRAQGPRRRQSAVREGWCNEAMSSSLDEIDGDDHIFLRRTMRPPYERGHHSVRLVDLFAGSGGLTLGVAEACRRFGRGLEVRLAMEWDEHIRGVYDLNFGSSVARERGDVCSRFDRAVGRSPSASEERTRAEVGKVDILVGGPPCQGHSDLNNHTRRKDEKNELYLVMVRAAEVLGPTYLMIENVQGVRRDHRAVLDRATRHLQDIGYEVEEALVRMVDIGVPQKRVRHILVAARGCSIGGVLDLPAIASPRSLKWAIGDLQGRTSDLVFDSSSRLTPENLARANLLLRRGLYDLPNRYRPPCHRDNPTHRYTAMYGRLSWDEPAHTITTGFGSPGQGRFLHPSEPRTLTPHEAARVQFFPDWFTFGSATTRKILSHCIGNAVPPKLAYAVVTRLLQRTAGKPVDAAPEATRNEPNDRPNRPRSQTGKAA</sequence>
<comment type="similarity">
    <text evidence="7 8">Belongs to the class I-like SAM-binding methyltransferase superfamily. C5-methyltransferase family.</text>
</comment>
<feature type="region of interest" description="Disordered" evidence="9">
    <location>
        <begin position="540"/>
        <end position="568"/>
    </location>
</feature>
<feature type="region of interest" description="Disordered" evidence="9">
    <location>
        <begin position="1"/>
        <end position="73"/>
    </location>
</feature>
<dbReference type="SUPFAM" id="SSF53335">
    <property type="entry name" value="S-adenosyl-L-methionine-dependent methyltransferases"/>
    <property type="match status" value="1"/>
</dbReference>
<dbReference type="Gene3D" id="3.90.120.10">
    <property type="entry name" value="DNA Methylase, subunit A, domain 2"/>
    <property type="match status" value="1"/>
</dbReference>
<dbReference type="AlphaFoldDB" id="A0A085WN57"/>
<keyword evidence="4 7" id="KW-0949">S-adenosyl-L-methionine</keyword>
<protein>
    <recommendedName>
        <fullName evidence="1">DNA (cytosine-5-)-methyltransferase</fullName>
        <ecNumber evidence="1">2.1.1.37</ecNumber>
    </recommendedName>
</protein>
<evidence type="ECO:0000256" key="8">
    <source>
        <dbReference type="RuleBase" id="RU000416"/>
    </source>
</evidence>